<sequence length="96" mass="10766">MKKVGNKEGDWNKTCAQIGSANKKIKKLSSEIERLSKCIGSSLDSPDNREQIVQSQTSARNLCKENENSLNELKKLYNETAQHQKSPPRYSGKIGE</sequence>
<proteinExistence type="predicted"/>
<dbReference type="Gene3D" id="1.20.58.70">
    <property type="match status" value="1"/>
</dbReference>
<feature type="domain" description="Syntaxin N-terminal" evidence="2">
    <location>
        <begin position="17"/>
        <end position="85"/>
    </location>
</feature>
<dbReference type="Proteomes" id="UP001158576">
    <property type="component" value="Chromosome XSR"/>
</dbReference>
<protein>
    <submittedName>
        <fullName evidence="3">Oidioi.mRNA.OKI2018_I69.XSR.g13359.t1.cds</fullName>
    </submittedName>
</protein>
<evidence type="ECO:0000256" key="1">
    <source>
        <dbReference type="SAM" id="MobiDB-lite"/>
    </source>
</evidence>
<evidence type="ECO:0000313" key="4">
    <source>
        <dbReference type="Proteomes" id="UP001158576"/>
    </source>
</evidence>
<gene>
    <name evidence="3" type="ORF">OKIOD_LOCUS4917</name>
</gene>
<feature type="region of interest" description="Disordered" evidence="1">
    <location>
        <begin position="39"/>
        <end position="60"/>
    </location>
</feature>
<reference evidence="3 4" key="1">
    <citation type="submission" date="2021-04" db="EMBL/GenBank/DDBJ databases">
        <authorList>
            <person name="Bliznina A."/>
        </authorList>
    </citation>
    <scope>NUCLEOTIDE SEQUENCE [LARGE SCALE GENOMIC DNA]</scope>
</reference>
<dbReference type="EMBL" id="OU015569">
    <property type="protein sequence ID" value="CAG5094219.1"/>
    <property type="molecule type" value="Genomic_DNA"/>
</dbReference>
<organism evidence="3 4">
    <name type="scientific">Oikopleura dioica</name>
    <name type="common">Tunicate</name>
    <dbReference type="NCBI Taxonomy" id="34765"/>
    <lineage>
        <taxon>Eukaryota</taxon>
        <taxon>Metazoa</taxon>
        <taxon>Chordata</taxon>
        <taxon>Tunicata</taxon>
        <taxon>Appendicularia</taxon>
        <taxon>Copelata</taxon>
        <taxon>Oikopleuridae</taxon>
        <taxon>Oikopleura</taxon>
    </lineage>
</organism>
<dbReference type="Pfam" id="PF14523">
    <property type="entry name" value="Syntaxin_2"/>
    <property type="match status" value="1"/>
</dbReference>
<keyword evidence="4" id="KW-1185">Reference proteome</keyword>
<feature type="compositionally biased region" description="Polar residues" evidence="1">
    <location>
        <begin position="51"/>
        <end position="60"/>
    </location>
</feature>
<name>A0ABN7SAB6_OIKDI</name>
<dbReference type="InterPro" id="IPR010989">
    <property type="entry name" value="SNARE"/>
</dbReference>
<evidence type="ECO:0000313" key="3">
    <source>
        <dbReference type="EMBL" id="CAG5094219.1"/>
    </source>
</evidence>
<evidence type="ECO:0000259" key="2">
    <source>
        <dbReference type="Pfam" id="PF14523"/>
    </source>
</evidence>
<dbReference type="InterPro" id="IPR006011">
    <property type="entry name" value="Syntaxin_N"/>
</dbReference>
<accession>A0ABN7SAB6</accession>
<dbReference type="SUPFAM" id="SSF47661">
    <property type="entry name" value="t-snare proteins"/>
    <property type="match status" value="1"/>
</dbReference>